<feature type="region of interest" description="Disordered" evidence="1">
    <location>
        <begin position="624"/>
        <end position="656"/>
    </location>
</feature>
<dbReference type="AlphaFoldDB" id="A0A250WU81"/>
<feature type="compositionally biased region" description="Acidic residues" evidence="1">
    <location>
        <begin position="636"/>
        <end position="647"/>
    </location>
</feature>
<dbReference type="EMBL" id="BEGY01000007">
    <property type="protein sequence ID" value="GAX74378.1"/>
    <property type="molecule type" value="Genomic_DNA"/>
</dbReference>
<feature type="region of interest" description="Disordered" evidence="1">
    <location>
        <begin position="578"/>
        <end position="611"/>
    </location>
</feature>
<dbReference type="PROSITE" id="PS50181">
    <property type="entry name" value="FBOX"/>
    <property type="match status" value="1"/>
</dbReference>
<evidence type="ECO:0000313" key="4">
    <source>
        <dbReference type="Proteomes" id="UP000232323"/>
    </source>
</evidence>
<feature type="compositionally biased region" description="Low complexity" evidence="1">
    <location>
        <begin position="588"/>
        <end position="598"/>
    </location>
</feature>
<comment type="caution">
    <text evidence="3">The sequence shown here is derived from an EMBL/GenBank/DDBJ whole genome shotgun (WGS) entry which is preliminary data.</text>
</comment>
<gene>
    <name evidence="3" type="ORF">CEUSTIGMA_g1826.t1</name>
</gene>
<reference evidence="3 4" key="1">
    <citation type="submission" date="2017-08" db="EMBL/GenBank/DDBJ databases">
        <title>Acidophilic green algal genome provides insights into adaptation to an acidic environment.</title>
        <authorList>
            <person name="Hirooka S."/>
            <person name="Hirose Y."/>
            <person name="Kanesaki Y."/>
            <person name="Higuchi S."/>
            <person name="Fujiwara T."/>
            <person name="Onuma R."/>
            <person name="Era A."/>
            <person name="Ohbayashi R."/>
            <person name="Uzuka A."/>
            <person name="Nozaki H."/>
            <person name="Yoshikawa H."/>
            <person name="Miyagishima S.Y."/>
        </authorList>
    </citation>
    <scope>NUCLEOTIDE SEQUENCE [LARGE SCALE GENOMIC DNA]</scope>
    <source>
        <strain evidence="3 4">NIES-2499</strain>
    </source>
</reference>
<protein>
    <recommendedName>
        <fullName evidence="2">F-box domain-containing protein</fullName>
    </recommendedName>
</protein>
<keyword evidence="4" id="KW-1185">Reference proteome</keyword>
<feature type="compositionally biased region" description="Polar residues" evidence="1">
    <location>
        <begin position="710"/>
        <end position="722"/>
    </location>
</feature>
<feature type="region of interest" description="Disordered" evidence="1">
    <location>
        <begin position="678"/>
        <end position="784"/>
    </location>
</feature>
<feature type="region of interest" description="Disordered" evidence="1">
    <location>
        <begin position="396"/>
        <end position="422"/>
    </location>
</feature>
<evidence type="ECO:0000259" key="2">
    <source>
        <dbReference type="PROSITE" id="PS50181"/>
    </source>
</evidence>
<name>A0A250WU81_9CHLO</name>
<feature type="domain" description="F-box" evidence="2">
    <location>
        <begin position="6"/>
        <end position="52"/>
    </location>
</feature>
<proteinExistence type="predicted"/>
<dbReference type="Proteomes" id="UP000232323">
    <property type="component" value="Unassembled WGS sequence"/>
</dbReference>
<feature type="compositionally biased region" description="Low complexity" evidence="1">
    <location>
        <begin position="400"/>
        <end position="413"/>
    </location>
</feature>
<dbReference type="InterPro" id="IPR001810">
    <property type="entry name" value="F-box_dom"/>
</dbReference>
<evidence type="ECO:0000313" key="3">
    <source>
        <dbReference type="EMBL" id="GAX74378.1"/>
    </source>
</evidence>
<accession>A0A250WU81</accession>
<feature type="compositionally biased region" description="Low complexity" evidence="1">
    <location>
        <begin position="686"/>
        <end position="704"/>
    </location>
</feature>
<sequence>MDYTQALSLTDLPLGLQYDIVGLLDRRSLGNVALTSKPLKDVVHSVPLTIRVPNSCNGRDMLSAPLSGLLRSATRLTLSGDYPNLHPSCVDDFIRTQIVSLLQSSSNTHTLHVTGHLLASPPDTQGLPFSSATTSLASSAARLSMFPPLSLSSCLLTELHLHGVRLPQPFPFHLLMALPEIWPALSRLELVDTRLGCPLSCTKRESLERTITALSVLDSVDLHHSLLVGLVDEHEQRLNTNIQVSLELCRMISKLSMIKSLVLRGPAYLHLHNMTVLEVAKCNKLEKLEMDLPEDWPRVTEASLSSLPITLRSLTLSTPRPVTYLKKLAVVSAFWHPDCKVHMQVHHQSMMLMRETLDSFEMEYGLLLIQNTEAAAAAAAAASVTVGAAATPSSLMTPGAAAAPRSAPPAVSSWGGDRQQGGVLHPGMGSTSLAATLWNGSGASAVLQTQDHTLDSIQIWSSVPDLDPEELETDHATSWFQRQLRESAMLRFILTSAPRLRVLDLVGVGPVLFSKLVELLTVVGVDLKVPSQSLRLSCHSSVSPMTLMYLKHQYADVSLTLRGVGRLELLAVSGGQHPVRPSSFHPEASSSATAAGTSRQPAAGSEVGTRGWRDVMVQEEGEEGEMQFCESSSCTEEAEEEAGVAEEEEHHGMEEHHDFAHDDVLPASSSITTAFSSLMATPHGSTPPASNTRAASSARAAASAGRMLSSYPTSGSCLSGGSTKKKLELGGHKQQGKRSVSGSGAHAGEQLTPMNGKKKKPSRKEAAKAAAAAAREREQQLTRKRAQQAAAAAAEAAWVAANTCKWKDLIQGQAIYARLVQLHLQRSHDVEDDDVAGAVQRCKSLKYMFLTTCRAVSPKVVTAVAKLKRALLLRCTSCRLISLENWLDAVMEAKRMKGVIVLDLIVPSYEDAACEVKFGP</sequence>
<organism evidence="3 4">
    <name type="scientific">Chlamydomonas eustigma</name>
    <dbReference type="NCBI Taxonomy" id="1157962"/>
    <lineage>
        <taxon>Eukaryota</taxon>
        <taxon>Viridiplantae</taxon>
        <taxon>Chlorophyta</taxon>
        <taxon>core chlorophytes</taxon>
        <taxon>Chlorophyceae</taxon>
        <taxon>CS clade</taxon>
        <taxon>Chlamydomonadales</taxon>
        <taxon>Chlamydomonadaceae</taxon>
        <taxon>Chlamydomonas</taxon>
    </lineage>
</organism>
<evidence type="ECO:0000256" key="1">
    <source>
        <dbReference type="SAM" id="MobiDB-lite"/>
    </source>
</evidence>
<dbReference type="OrthoDB" id="10630748at2759"/>